<sequence>MNGLSDDYNKLTDEQKAMVVSFKPDQPTDKNKIYVITASELKQEVKKYPKALVYTFANSCSSEFCKPLYVYENWAKENDYKLFLVMVSYANIEETLLQNTPSQLYVIDSNYYGNGPFGKYVGYFQNELKGLKYNAKEDWNGGLFFFKNGEFVNNLNELPKN</sequence>
<gene>
    <name evidence="1" type="ORF">SAMN02927937_00538</name>
</gene>
<evidence type="ECO:0000313" key="2">
    <source>
        <dbReference type="Proteomes" id="UP000199634"/>
    </source>
</evidence>
<name>A0A1H6JSS5_9FLAO</name>
<organism evidence="1 2">
    <name type="scientific">Paenimyroides marinum</name>
    <dbReference type="NCBI Taxonomy" id="1159016"/>
    <lineage>
        <taxon>Bacteria</taxon>
        <taxon>Pseudomonadati</taxon>
        <taxon>Bacteroidota</taxon>
        <taxon>Flavobacteriia</taxon>
        <taxon>Flavobacteriales</taxon>
        <taxon>Flavobacteriaceae</taxon>
        <taxon>Paenimyroides</taxon>
    </lineage>
</organism>
<accession>A0A1H6JSS5</accession>
<evidence type="ECO:0000313" key="1">
    <source>
        <dbReference type="EMBL" id="SEH62131.1"/>
    </source>
</evidence>
<dbReference type="AlphaFoldDB" id="A0A1H6JSS5"/>
<dbReference type="STRING" id="1159016.SAMN02927937_00538"/>
<keyword evidence="2" id="KW-1185">Reference proteome</keyword>
<proteinExistence type="predicted"/>
<dbReference type="EMBL" id="FNXE01000004">
    <property type="protein sequence ID" value="SEH62131.1"/>
    <property type="molecule type" value="Genomic_DNA"/>
</dbReference>
<evidence type="ECO:0008006" key="3">
    <source>
        <dbReference type="Google" id="ProtNLM"/>
    </source>
</evidence>
<protein>
    <recommendedName>
        <fullName evidence="3">Thioredoxin domain-containing protein</fullName>
    </recommendedName>
</protein>
<dbReference type="Proteomes" id="UP000199634">
    <property type="component" value="Unassembled WGS sequence"/>
</dbReference>
<reference evidence="1 2" key="1">
    <citation type="submission" date="2016-10" db="EMBL/GenBank/DDBJ databases">
        <authorList>
            <person name="de Groot N.N."/>
        </authorList>
    </citation>
    <scope>NUCLEOTIDE SEQUENCE [LARGE SCALE GENOMIC DNA]</scope>
    <source>
        <strain evidence="1 2">CGMCC 1.10825</strain>
    </source>
</reference>